<dbReference type="Proteomes" id="UP000054566">
    <property type="component" value="Unassembled WGS sequence"/>
</dbReference>
<organism evidence="1 2">
    <name type="scientific">Plasmodium falciparum RAJ116</name>
    <dbReference type="NCBI Taxonomy" id="580058"/>
    <lineage>
        <taxon>Eukaryota</taxon>
        <taxon>Sar</taxon>
        <taxon>Alveolata</taxon>
        <taxon>Apicomplexa</taxon>
        <taxon>Aconoidasida</taxon>
        <taxon>Haemosporida</taxon>
        <taxon>Plasmodiidae</taxon>
        <taxon>Plasmodium</taxon>
        <taxon>Plasmodium (Laverania)</taxon>
    </lineage>
</organism>
<evidence type="ECO:0000313" key="1">
    <source>
        <dbReference type="EMBL" id="KNC37692.1"/>
    </source>
</evidence>
<dbReference type="EMBL" id="GG664642">
    <property type="protein sequence ID" value="KNC37692.1"/>
    <property type="molecule type" value="Genomic_DNA"/>
</dbReference>
<name>A0A0L0CZJ7_PLAFA</name>
<sequence>TDKDRYSEELFLQYVKGEEIKKKDPHFLIENDDKNWRIKYDLYLIDKAVNS</sequence>
<reference evidence="2" key="2">
    <citation type="submission" date="2015-07" db="EMBL/GenBank/DDBJ databases">
        <title>The genome sequence of Plasmodium falciparum RAJ116.</title>
        <authorList>
            <consortium name="The Broad Institute Genome Sequencing Platform"/>
            <person name="Volkman S.K."/>
            <person name="Neafsey D.E."/>
            <person name="Dash A.P."/>
            <person name="Chitnis C.E."/>
            <person name="Hartl D.L."/>
            <person name="Young S.K."/>
            <person name="Kodira C.D."/>
            <person name="Zeng Q."/>
            <person name="Koehrsen M."/>
            <person name="Godfrey P."/>
            <person name="Alvarado L."/>
            <person name="Berlin A."/>
            <person name="Borenstein D."/>
            <person name="Chen Z."/>
            <person name="Engels R."/>
            <person name="Freedman E."/>
            <person name="Gellesch M."/>
            <person name="Goldberg J."/>
            <person name="Griggs A."/>
            <person name="Gujja S."/>
            <person name="Heiman D."/>
            <person name="Hepburn T."/>
            <person name="Howarth C."/>
            <person name="Jen D."/>
            <person name="Larson L."/>
            <person name="Lewis B."/>
            <person name="Mehta T."/>
            <person name="Park D."/>
            <person name="Pearson M."/>
            <person name="Roberts A."/>
            <person name="Saif S."/>
            <person name="Shea T."/>
            <person name="Shenoy N."/>
            <person name="Sisk P."/>
            <person name="Stolte C."/>
            <person name="Sykes S."/>
            <person name="Walk T."/>
            <person name="White J."/>
            <person name="Yandava C."/>
            <person name="Wirth D.F."/>
            <person name="Nusbaum C."/>
            <person name="Birren B."/>
        </authorList>
    </citation>
    <scope>NUCLEOTIDE SEQUENCE [LARGE SCALE GENOMIC DNA]</scope>
    <source>
        <strain evidence="2">RAJ116</strain>
    </source>
</reference>
<gene>
    <name evidence="1" type="ORF">PFLG_02523</name>
</gene>
<protein>
    <submittedName>
        <fullName evidence="1">Uncharacterized protein</fullName>
    </submittedName>
</protein>
<feature type="non-terminal residue" evidence="1">
    <location>
        <position position="1"/>
    </location>
</feature>
<accession>A0A0L0CZJ7</accession>
<proteinExistence type="predicted"/>
<dbReference type="OrthoDB" id="429145at2759"/>
<reference evidence="2" key="1">
    <citation type="submission" date="2015-07" db="EMBL/GenBank/DDBJ databases">
        <title>Annotation of Plasmodium falciparum RAJ116.</title>
        <authorList>
            <consortium name="The Broad Institute Genome Sequencing Platform"/>
            <person name="Volkman S.K."/>
            <person name="Neafsey D.E."/>
            <person name="Dash A.P."/>
            <person name="Chitnis C.E."/>
            <person name="Hartl D.L."/>
            <person name="Young S.K."/>
            <person name="Zeng Q."/>
            <person name="Koehrsen M."/>
            <person name="Alvarado L."/>
            <person name="Berlin A."/>
            <person name="Borenstein D."/>
            <person name="Chapman S.B."/>
            <person name="Chen Z."/>
            <person name="Engels R."/>
            <person name="Freedman E."/>
            <person name="Gellesch M."/>
            <person name="Goldberg J."/>
            <person name="Griggs A."/>
            <person name="Gujja S."/>
            <person name="Heilman E.R."/>
            <person name="Heiman D.I."/>
            <person name="Howarth C."/>
            <person name="Jen D."/>
            <person name="Larson L."/>
            <person name="Mehta T."/>
            <person name="Neiman D."/>
            <person name="Park D."/>
            <person name="Pearson M."/>
            <person name="Roberts A."/>
            <person name="Saif S."/>
            <person name="Shea T."/>
            <person name="Shenoy N."/>
            <person name="Sisk P."/>
            <person name="Stolte C."/>
            <person name="Sykes S."/>
            <person name="Walk T."/>
            <person name="White J."/>
            <person name="Yandava C."/>
            <person name="Haas B."/>
            <person name="Henn M.R."/>
            <person name="Nusbaum C."/>
            <person name="Birren B."/>
        </authorList>
    </citation>
    <scope>NUCLEOTIDE SEQUENCE [LARGE SCALE GENOMIC DNA]</scope>
    <source>
        <strain evidence="2">RAJ116</strain>
    </source>
</reference>
<evidence type="ECO:0000313" key="2">
    <source>
        <dbReference type="Proteomes" id="UP000054566"/>
    </source>
</evidence>
<dbReference type="AlphaFoldDB" id="A0A0L0CZJ7"/>